<proteinExistence type="predicted"/>
<protein>
    <submittedName>
        <fullName evidence="1">Uncharacterized protein</fullName>
    </submittedName>
</protein>
<dbReference type="AlphaFoldDB" id="A0A9X6XVK1"/>
<comment type="caution">
    <text evidence="1">The sequence shown here is derived from an EMBL/GenBank/DDBJ whole genome shotgun (WGS) entry which is preliminary data.</text>
</comment>
<sequence>MNIKEQILNEITNLFSKDNETFGELIPFTEKTFQDEVEQFKQNLYEFLEEEPLVQNLEKAAIKRQQYFQERKQMMYGYRLLYNGWKTDGTHTIGYYYLGNDNGDTMNVFIVNGQIYEAFMKDKVSKMAVLYRVTIEKFNVERVVEFFANKIPGELEVNNTESKEFLTLYNW</sequence>
<name>A0A9X6XVK1_BACCE</name>
<evidence type="ECO:0000313" key="2">
    <source>
        <dbReference type="Proteomes" id="UP000219922"/>
    </source>
</evidence>
<reference evidence="1 2" key="1">
    <citation type="submission" date="2017-09" db="EMBL/GenBank/DDBJ databases">
        <title>Large-scale bioinformatics analysis of Bacillus genomes uncovers conserved roles of natural products in bacterial physiology.</title>
        <authorList>
            <consortium name="Agbiome Team Llc"/>
            <person name="Bleich R.M."/>
            <person name="Grubbs K.J."/>
            <person name="Santa Maria K.C."/>
            <person name="Allen S.E."/>
            <person name="Farag S."/>
            <person name="Shank E.A."/>
            <person name="Bowers A."/>
        </authorList>
    </citation>
    <scope>NUCLEOTIDE SEQUENCE [LARGE SCALE GENOMIC DNA]</scope>
    <source>
        <strain evidence="1 2">AFS092789</strain>
    </source>
</reference>
<accession>A0A9X6XVK1</accession>
<dbReference type="RefSeq" id="WP_098006478.1">
    <property type="nucleotide sequence ID" value="NZ_NUJB01000007.1"/>
</dbReference>
<gene>
    <name evidence="1" type="ORF">CON36_31400</name>
</gene>
<organism evidence="1 2">
    <name type="scientific">Bacillus cereus</name>
    <dbReference type="NCBI Taxonomy" id="1396"/>
    <lineage>
        <taxon>Bacteria</taxon>
        <taxon>Bacillati</taxon>
        <taxon>Bacillota</taxon>
        <taxon>Bacilli</taxon>
        <taxon>Bacillales</taxon>
        <taxon>Bacillaceae</taxon>
        <taxon>Bacillus</taxon>
        <taxon>Bacillus cereus group</taxon>
    </lineage>
</organism>
<dbReference type="Proteomes" id="UP000219922">
    <property type="component" value="Unassembled WGS sequence"/>
</dbReference>
<dbReference type="EMBL" id="NVMX01000095">
    <property type="protein sequence ID" value="PDZ94892.1"/>
    <property type="molecule type" value="Genomic_DNA"/>
</dbReference>
<evidence type="ECO:0000313" key="1">
    <source>
        <dbReference type="EMBL" id="PDZ94892.1"/>
    </source>
</evidence>